<evidence type="ECO:0000313" key="11">
    <source>
        <dbReference type="Proteomes" id="UP000245489"/>
    </source>
</evidence>
<evidence type="ECO:0000256" key="4">
    <source>
        <dbReference type="ARBA" id="ARBA00023125"/>
    </source>
</evidence>
<reference evidence="10 11" key="1">
    <citation type="submission" date="2018-05" db="EMBL/GenBank/DDBJ databases">
        <title>Genomic Encyclopedia of Archaeal and Bacterial Type Strains, Phase II (KMG-II): from individual species to whole genera.</title>
        <authorList>
            <person name="Goeker M."/>
        </authorList>
    </citation>
    <scope>NUCLEOTIDE SEQUENCE [LARGE SCALE GENOMIC DNA]</scope>
    <source>
        <strain evidence="10 11">DSM 22214</strain>
    </source>
</reference>
<evidence type="ECO:0000256" key="7">
    <source>
        <dbReference type="PROSITE-ProRule" id="PRU01091"/>
    </source>
</evidence>
<dbReference type="PANTHER" id="PTHR48111:SF22">
    <property type="entry name" value="REGULATOR OF RPOS"/>
    <property type="match status" value="1"/>
</dbReference>
<dbReference type="InterPro" id="IPR039420">
    <property type="entry name" value="WalR-like"/>
</dbReference>
<comment type="caution">
    <text evidence="10">The sequence shown here is derived from an EMBL/GenBank/DDBJ whole genome shotgun (WGS) entry which is preliminary data.</text>
</comment>
<dbReference type="InterPro" id="IPR001867">
    <property type="entry name" value="OmpR/PhoB-type_DNA-bd"/>
</dbReference>
<keyword evidence="3" id="KW-0805">Transcription regulation</keyword>
<dbReference type="PROSITE" id="PS50110">
    <property type="entry name" value="RESPONSE_REGULATORY"/>
    <property type="match status" value="1"/>
</dbReference>
<dbReference type="RefSeq" id="WP_109744345.1">
    <property type="nucleotide sequence ID" value="NZ_QGGO01000023.1"/>
</dbReference>
<evidence type="ECO:0000256" key="2">
    <source>
        <dbReference type="ARBA" id="ARBA00023012"/>
    </source>
</evidence>
<feature type="domain" description="Response regulatory" evidence="8">
    <location>
        <begin position="2"/>
        <end position="116"/>
    </location>
</feature>
<dbReference type="InterPro" id="IPR036388">
    <property type="entry name" value="WH-like_DNA-bd_sf"/>
</dbReference>
<keyword evidence="11" id="KW-1185">Reference proteome</keyword>
<dbReference type="SMART" id="SM00448">
    <property type="entry name" value="REC"/>
    <property type="match status" value="1"/>
</dbReference>
<feature type="DNA-binding region" description="OmpR/PhoB-type" evidence="7">
    <location>
        <begin position="124"/>
        <end position="224"/>
    </location>
</feature>
<name>A0A316DTJ8_9BACT</name>
<dbReference type="Pfam" id="PF00486">
    <property type="entry name" value="Trans_reg_C"/>
    <property type="match status" value="1"/>
</dbReference>
<dbReference type="InterPro" id="IPR001789">
    <property type="entry name" value="Sig_transdc_resp-reg_receiver"/>
</dbReference>
<sequence length="224" mass="25447">MKILLIEDEKTLALDIINYLSNQETICEWVATFKDASDKIQSYDYDCILLDLSLPDGNGMALLEQLKEAQKLDGIIIISAKDTLEIRIEGLNLGADDFLMKPFHLAELMARIQAVIRRKKFEGNNTLIFNEIRVEILAKTIHVNGQLIDVTKKEFDLMVYLIGNKNRVLSKAVLAEYLSGDMADMLENHDFIYAHIKNLKKKISAAGANDYIKTVYGLGYKWQS</sequence>
<evidence type="ECO:0000256" key="6">
    <source>
        <dbReference type="PROSITE-ProRule" id="PRU00169"/>
    </source>
</evidence>
<dbReference type="GO" id="GO:0005829">
    <property type="term" value="C:cytosol"/>
    <property type="evidence" value="ECO:0007669"/>
    <property type="project" value="TreeGrafter"/>
</dbReference>
<keyword evidence="2" id="KW-0902">Two-component regulatory system</keyword>
<protein>
    <submittedName>
        <fullName evidence="10">DNA-binding response OmpR family regulator</fullName>
    </submittedName>
</protein>
<dbReference type="Pfam" id="PF00072">
    <property type="entry name" value="Response_reg"/>
    <property type="match status" value="1"/>
</dbReference>
<evidence type="ECO:0000256" key="1">
    <source>
        <dbReference type="ARBA" id="ARBA00022553"/>
    </source>
</evidence>
<dbReference type="GO" id="GO:0000976">
    <property type="term" value="F:transcription cis-regulatory region binding"/>
    <property type="evidence" value="ECO:0007669"/>
    <property type="project" value="TreeGrafter"/>
</dbReference>
<proteinExistence type="predicted"/>
<keyword evidence="5" id="KW-0804">Transcription</keyword>
<evidence type="ECO:0000313" key="10">
    <source>
        <dbReference type="EMBL" id="PWK21637.1"/>
    </source>
</evidence>
<keyword evidence="1 6" id="KW-0597">Phosphoprotein</keyword>
<dbReference type="CDD" id="cd00383">
    <property type="entry name" value="trans_reg_C"/>
    <property type="match status" value="1"/>
</dbReference>
<dbReference type="EMBL" id="QGGO01000023">
    <property type="protein sequence ID" value="PWK21637.1"/>
    <property type="molecule type" value="Genomic_DNA"/>
</dbReference>
<keyword evidence="4 7" id="KW-0238">DNA-binding</keyword>
<dbReference type="PROSITE" id="PS51755">
    <property type="entry name" value="OMPR_PHOB"/>
    <property type="match status" value="1"/>
</dbReference>
<dbReference type="Gene3D" id="6.10.250.690">
    <property type="match status" value="1"/>
</dbReference>
<dbReference type="GO" id="GO:0006355">
    <property type="term" value="P:regulation of DNA-templated transcription"/>
    <property type="evidence" value="ECO:0007669"/>
    <property type="project" value="InterPro"/>
</dbReference>
<accession>A0A316DTJ8</accession>
<dbReference type="GO" id="GO:0000156">
    <property type="term" value="F:phosphorelay response regulator activity"/>
    <property type="evidence" value="ECO:0007669"/>
    <property type="project" value="TreeGrafter"/>
</dbReference>
<dbReference type="Gene3D" id="1.10.10.10">
    <property type="entry name" value="Winged helix-like DNA-binding domain superfamily/Winged helix DNA-binding domain"/>
    <property type="match status" value="1"/>
</dbReference>
<feature type="modified residue" description="4-aspartylphosphate" evidence="6">
    <location>
        <position position="51"/>
    </location>
</feature>
<evidence type="ECO:0000256" key="5">
    <source>
        <dbReference type="ARBA" id="ARBA00023163"/>
    </source>
</evidence>
<dbReference type="Proteomes" id="UP000245489">
    <property type="component" value="Unassembled WGS sequence"/>
</dbReference>
<dbReference type="PANTHER" id="PTHR48111">
    <property type="entry name" value="REGULATOR OF RPOS"/>
    <property type="match status" value="1"/>
</dbReference>
<feature type="domain" description="OmpR/PhoB-type" evidence="9">
    <location>
        <begin position="124"/>
        <end position="224"/>
    </location>
</feature>
<dbReference type="GO" id="GO:0032993">
    <property type="term" value="C:protein-DNA complex"/>
    <property type="evidence" value="ECO:0007669"/>
    <property type="project" value="TreeGrafter"/>
</dbReference>
<dbReference type="InterPro" id="IPR011006">
    <property type="entry name" value="CheY-like_superfamily"/>
</dbReference>
<dbReference type="OrthoDB" id="5343479at2"/>
<dbReference type="Gene3D" id="3.40.50.2300">
    <property type="match status" value="1"/>
</dbReference>
<evidence type="ECO:0000259" key="8">
    <source>
        <dbReference type="PROSITE" id="PS50110"/>
    </source>
</evidence>
<evidence type="ECO:0000259" key="9">
    <source>
        <dbReference type="PROSITE" id="PS51755"/>
    </source>
</evidence>
<dbReference type="SUPFAM" id="SSF52172">
    <property type="entry name" value="CheY-like"/>
    <property type="match status" value="1"/>
</dbReference>
<dbReference type="SMART" id="SM00862">
    <property type="entry name" value="Trans_reg_C"/>
    <property type="match status" value="1"/>
</dbReference>
<organism evidence="10 11">
    <name type="scientific">Arcicella aurantiaca</name>
    <dbReference type="NCBI Taxonomy" id="591202"/>
    <lineage>
        <taxon>Bacteria</taxon>
        <taxon>Pseudomonadati</taxon>
        <taxon>Bacteroidota</taxon>
        <taxon>Cytophagia</taxon>
        <taxon>Cytophagales</taxon>
        <taxon>Flectobacillaceae</taxon>
        <taxon>Arcicella</taxon>
    </lineage>
</organism>
<dbReference type="AlphaFoldDB" id="A0A316DTJ8"/>
<evidence type="ECO:0000256" key="3">
    <source>
        <dbReference type="ARBA" id="ARBA00023015"/>
    </source>
</evidence>
<gene>
    <name evidence="10" type="ORF">LV89_03663</name>
</gene>